<feature type="compositionally biased region" description="Basic and acidic residues" evidence="4">
    <location>
        <begin position="100"/>
        <end position="114"/>
    </location>
</feature>
<comment type="caution">
    <text evidence="6">The sequence shown here is derived from an EMBL/GenBank/DDBJ whole genome shotgun (WGS) entry which is preliminary data.</text>
</comment>
<dbReference type="Pfam" id="PF00775">
    <property type="entry name" value="Dioxygenase_C"/>
    <property type="match status" value="1"/>
</dbReference>
<evidence type="ECO:0000256" key="4">
    <source>
        <dbReference type="SAM" id="MobiDB-lite"/>
    </source>
</evidence>
<dbReference type="CDD" id="cd03463">
    <property type="entry name" value="3_4-PCD_alpha"/>
    <property type="match status" value="1"/>
</dbReference>
<sequence length="226" mass="23608">MTERPDLAPAFVSTPSAGPAPATAPTPASGSTPTPGPTPTLGSTPAQTVGPYLHIGLLWPDGPEVVPDGTPGAIWIRGQIFDGAGSLVPDALVETWQADPDGRFDHPDDPRGAHPSDVPGFRGFGRSATDADGRYEIRTVKPGALPGPDGVTEAPHLNLSIFARGLLHRLVTRLYFPDEEAANATDPVLGSIDPARRATLVASPAPDGFRFDIHLQGTDETVFFAV</sequence>
<feature type="region of interest" description="Disordered" evidence="4">
    <location>
        <begin position="100"/>
        <end position="128"/>
    </location>
</feature>
<dbReference type="InterPro" id="IPR000627">
    <property type="entry name" value="Intradiol_dOase_C"/>
</dbReference>
<dbReference type="GO" id="GO:0018578">
    <property type="term" value="F:protocatechuate 3,4-dioxygenase activity"/>
    <property type="evidence" value="ECO:0007669"/>
    <property type="project" value="UniProtKB-EC"/>
</dbReference>
<evidence type="ECO:0000313" key="6">
    <source>
        <dbReference type="EMBL" id="MFC6015857.1"/>
    </source>
</evidence>
<dbReference type="EC" id="1.13.11.3" evidence="6"/>
<dbReference type="RefSeq" id="WP_377418511.1">
    <property type="nucleotide sequence ID" value="NZ_JBHSPR010000007.1"/>
</dbReference>
<gene>
    <name evidence="6" type="primary">pcaG</name>
    <name evidence="6" type="ORF">ACFP2T_06590</name>
</gene>
<evidence type="ECO:0000256" key="2">
    <source>
        <dbReference type="ARBA" id="ARBA00022964"/>
    </source>
</evidence>
<proteinExistence type="inferred from homology"/>
<evidence type="ECO:0000259" key="5">
    <source>
        <dbReference type="Pfam" id="PF00775"/>
    </source>
</evidence>
<organism evidence="6 7">
    <name type="scientific">Plantactinospora solaniradicis</name>
    <dbReference type="NCBI Taxonomy" id="1723736"/>
    <lineage>
        <taxon>Bacteria</taxon>
        <taxon>Bacillati</taxon>
        <taxon>Actinomycetota</taxon>
        <taxon>Actinomycetes</taxon>
        <taxon>Micromonosporales</taxon>
        <taxon>Micromonosporaceae</taxon>
        <taxon>Plantactinospora</taxon>
    </lineage>
</organism>
<dbReference type="PANTHER" id="PTHR33711">
    <property type="entry name" value="DIOXYGENASE, PUTATIVE (AFU_ORTHOLOGUE AFUA_2G02910)-RELATED"/>
    <property type="match status" value="1"/>
</dbReference>
<keyword evidence="2" id="KW-0223">Dioxygenase</keyword>
<dbReference type="InterPro" id="IPR012786">
    <property type="entry name" value="Protocat_dOase_a"/>
</dbReference>
<dbReference type="PANTHER" id="PTHR33711:SF9">
    <property type="entry name" value="PROTOCATECHUATE 3,4-DIOXYGENASE ALPHA CHAIN"/>
    <property type="match status" value="1"/>
</dbReference>
<dbReference type="Proteomes" id="UP001596203">
    <property type="component" value="Unassembled WGS sequence"/>
</dbReference>
<comment type="similarity">
    <text evidence="1">Belongs to the intradiol ring-cleavage dioxygenase family.</text>
</comment>
<feature type="domain" description="Intradiol ring-cleavage dioxygenases" evidence="5">
    <location>
        <begin position="73"/>
        <end position="203"/>
    </location>
</feature>
<dbReference type="InterPro" id="IPR015889">
    <property type="entry name" value="Intradiol_dOase_core"/>
</dbReference>
<keyword evidence="7" id="KW-1185">Reference proteome</keyword>
<dbReference type="NCBIfam" id="TIGR02423">
    <property type="entry name" value="protocat_alph"/>
    <property type="match status" value="1"/>
</dbReference>
<feature type="compositionally biased region" description="Low complexity" evidence="4">
    <location>
        <begin position="13"/>
        <end position="46"/>
    </location>
</feature>
<accession>A0ABW1K276</accession>
<dbReference type="SUPFAM" id="SSF49482">
    <property type="entry name" value="Aromatic compound dioxygenase"/>
    <property type="match status" value="1"/>
</dbReference>
<keyword evidence="3 6" id="KW-0560">Oxidoreductase</keyword>
<feature type="region of interest" description="Disordered" evidence="4">
    <location>
        <begin position="1"/>
        <end position="47"/>
    </location>
</feature>
<name>A0ABW1K276_9ACTN</name>
<evidence type="ECO:0000313" key="7">
    <source>
        <dbReference type="Proteomes" id="UP001596203"/>
    </source>
</evidence>
<evidence type="ECO:0000256" key="3">
    <source>
        <dbReference type="ARBA" id="ARBA00023002"/>
    </source>
</evidence>
<dbReference type="EMBL" id="JBHSPR010000007">
    <property type="protein sequence ID" value="MFC6015857.1"/>
    <property type="molecule type" value="Genomic_DNA"/>
</dbReference>
<protein>
    <submittedName>
        <fullName evidence="6">Protocatechuate 3,4-dioxygenase subunit alpha</fullName>
        <ecNumber evidence="6">1.13.11.3</ecNumber>
    </submittedName>
</protein>
<dbReference type="InterPro" id="IPR050770">
    <property type="entry name" value="Intradiol_RC_Dioxygenase"/>
</dbReference>
<evidence type="ECO:0000256" key="1">
    <source>
        <dbReference type="ARBA" id="ARBA00007825"/>
    </source>
</evidence>
<dbReference type="Gene3D" id="2.60.130.10">
    <property type="entry name" value="Aromatic compound dioxygenase"/>
    <property type="match status" value="1"/>
</dbReference>
<reference evidence="7" key="1">
    <citation type="journal article" date="2019" name="Int. J. Syst. Evol. Microbiol.">
        <title>The Global Catalogue of Microorganisms (GCM) 10K type strain sequencing project: providing services to taxonomists for standard genome sequencing and annotation.</title>
        <authorList>
            <consortium name="The Broad Institute Genomics Platform"/>
            <consortium name="The Broad Institute Genome Sequencing Center for Infectious Disease"/>
            <person name="Wu L."/>
            <person name="Ma J."/>
        </authorList>
    </citation>
    <scope>NUCLEOTIDE SEQUENCE [LARGE SCALE GENOMIC DNA]</scope>
    <source>
        <strain evidence="7">ZS-35-S2</strain>
    </source>
</reference>